<accession>A0A081BNR7</accession>
<proteinExistence type="predicted"/>
<dbReference type="AlphaFoldDB" id="A0A081BNR7"/>
<dbReference type="Pfam" id="PF01713">
    <property type="entry name" value="Smr"/>
    <property type="match status" value="1"/>
</dbReference>
<dbReference type="STRING" id="1499966.U14_03280"/>
<evidence type="ECO:0000259" key="1">
    <source>
        <dbReference type="Pfam" id="PF01713"/>
    </source>
</evidence>
<dbReference type="InterPro" id="IPR036063">
    <property type="entry name" value="Smr_dom_sf"/>
</dbReference>
<keyword evidence="3" id="KW-1185">Reference proteome</keyword>
<name>A0A081BNR7_9BACT</name>
<sequence>MMLREEDEIQEVVELPLEDVLDLHPFAPDDIKYLVSDYLDAAYEAGFPEVRIIHGKGIGVQREIVRSIASRHPHVAGIVTAPEMSGSWGASIITFVKRAEKSAA</sequence>
<dbReference type="HOGENOM" id="CLU_109169_1_0_0"/>
<dbReference type="InterPro" id="IPR002625">
    <property type="entry name" value="Smr_dom"/>
</dbReference>
<gene>
    <name evidence="2" type="ORF">U14_03280</name>
</gene>
<organism evidence="2">
    <name type="scientific">Candidatus Moduliflexus flocculans</name>
    <dbReference type="NCBI Taxonomy" id="1499966"/>
    <lineage>
        <taxon>Bacteria</taxon>
        <taxon>Candidatus Moduliflexota</taxon>
        <taxon>Candidatus Moduliflexia</taxon>
        <taxon>Candidatus Moduliflexales</taxon>
        <taxon>Candidatus Moduliflexaceae</taxon>
    </lineage>
</organism>
<dbReference type="EMBL" id="DF820458">
    <property type="protein sequence ID" value="GAK52033.1"/>
    <property type="molecule type" value="Genomic_DNA"/>
</dbReference>
<dbReference type="SUPFAM" id="SSF160443">
    <property type="entry name" value="SMR domain-like"/>
    <property type="match status" value="1"/>
</dbReference>
<dbReference type="Gene3D" id="3.30.1370.110">
    <property type="match status" value="1"/>
</dbReference>
<evidence type="ECO:0000313" key="3">
    <source>
        <dbReference type="Proteomes" id="UP000030700"/>
    </source>
</evidence>
<feature type="domain" description="Smr" evidence="1">
    <location>
        <begin position="21"/>
        <end position="95"/>
    </location>
</feature>
<protein>
    <recommendedName>
        <fullName evidence="1">Smr domain-containing protein</fullName>
    </recommendedName>
</protein>
<evidence type="ECO:0000313" key="2">
    <source>
        <dbReference type="EMBL" id="GAK52033.1"/>
    </source>
</evidence>
<dbReference type="Proteomes" id="UP000030700">
    <property type="component" value="Unassembled WGS sequence"/>
</dbReference>
<reference evidence="2" key="1">
    <citation type="journal article" date="2015" name="PeerJ">
        <title>First genomic representation of candidate bacterial phylum KSB3 points to enhanced environmental sensing as a trigger of wastewater bulking.</title>
        <authorList>
            <person name="Sekiguchi Y."/>
            <person name="Ohashi A."/>
            <person name="Parks D.H."/>
            <person name="Yamauchi T."/>
            <person name="Tyson G.W."/>
            <person name="Hugenholtz P."/>
        </authorList>
    </citation>
    <scope>NUCLEOTIDE SEQUENCE [LARGE SCALE GENOMIC DNA]</scope>
</reference>